<keyword evidence="3" id="KW-0597">Phosphoprotein</keyword>
<keyword evidence="7" id="KW-0067">ATP-binding</keyword>
<evidence type="ECO:0000256" key="1">
    <source>
        <dbReference type="ARBA" id="ARBA00000085"/>
    </source>
</evidence>
<keyword evidence="6 13" id="KW-0418">Kinase</keyword>
<dbReference type="PRINTS" id="PR00344">
    <property type="entry name" value="BCTRLSENSOR"/>
</dbReference>
<dbReference type="EC" id="2.7.13.3" evidence="2"/>
<reference evidence="13 14" key="1">
    <citation type="journal article" date="2004" name="Nat. Biotechnol.">
        <title>The genome sequence of the anaerobic, sulfate-reducing bacterium Desulfovibrio vulgaris Hildenborough.</title>
        <authorList>
            <person name="Heidelberg J.F."/>
            <person name="Seshadri R."/>
            <person name="Haveman S.A."/>
            <person name="Hemme C.L."/>
            <person name="Paulsen I.T."/>
            <person name="Kolonay J.F."/>
            <person name="Eisen J.A."/>
            <person name="Ward N."/>
            <person name="Methe B."/>
            <person name="Brinkac L.M."/>
            <person name="Daugherty S.C."/>
            <person name="Deboy R.T."/>
            <person name="Dodson R.J."/>
            <person name="Durkin A.S."/>
            <person name="Madupu R."/>
            <person name="Nelson W.C."/>
            <person name="Sullivan S.A."/>
            <person name="Fouts D."/>
            <person name="Haft D.H."/>
            <person name="Selengut J."/>
            <person name="Peterson J.D."/>
            <person name="Davidsen T.M."/>
            <person name="Zafar N."/>
            <person name="Zhou L."/>
            <person name="Radune D."/>
            <person name="Dimitrov G."/>
            <person name="Hance M."/>
            <person name="Tran K."/>
            <person name="Khouri H."/>
            <person name="Gill J."/>
            <person name="Utterback T.R."/>
            <person name="Feldblyum T.V."/>
            <person name="Wall J.D."/>
            <person name="Voordouw G."/>
            <person name="Fraser C.M."/>
        </authorList>
    </citation>
    <scope>NUCLEOTIDE SEQUENCE [LARGE SCALE GENOMIC DNA]</scope>
    <source>
        <strain evidence="14">ATCC 29579 / DSM 644 / NCIMB 8303 / VKM B-1760 / Hildenborough</strain>
    </source>
</reference>
<evidence type="ECO:0000256" key="2">
    <source>
        <dbReference type="ARBA" id="ARBA00012438"/>
    </source>
</evidence>
<evidence type="ECO:0000256" key="5">
    <source>
        <dbReference type="ARBA" id="ARBA00022741"/>
    </source>
</evidence>
<dbReference type="Pfam" id="PF00512">
    <property type="entry name" value="HisKA"/>
    <property type="match status" value="1"/>
</dbReference>
<dbReference type="PaxDb" id="882-DVU_3221"/>
<evidence type="ECO:0000256" key="4">
    <source>
        <dbReference type="ARBA" id="ARBA00022679"/>
    </source>
</evidence>
<keyword evidence="11" id="KW-0472">Membrane</keyword>
<evidence type="ECO:0000259" key="12">
    <source>
        <dbReference type="PROSITE" id="PS50109"/>
    </source>
</evidence>
<evidence type="ECO:0000256" key="3">
    <source>
        <dbReference type="ARBA" id="ARBA00022553"/>
    </source>
</evidence>
<dbReference type="EnsemblBacteria" id="AAS97691">
    <property type="protein sequence ID" value="AAS97691"/>
    <property type="gene ID" value="DVU_3221"/>
</dbReference>
<dbReference type="KEGG" id="dvu:DVU_3221"/>
<dbReference type="InterPro" id="IPR003594">
    <property type="entry name" value="HATPase_dom"/>
</dbReference>
<dbReference type="CDD" id="cd00082">
    <property type="entry name" value="HisKA"/>
    <property type="match status" value="1"/>
</dbReference>
<dbReference type="OrthoDB" id="9808844at2"/>
<feature type="compositionally biased region" description="Gly residues" evidence="10">
    <location>
        <begin position="287"/>
        <end position="310"/>
    </location>
</feature>
<evidence type="ECO:0000256" key="8">
    <source>
        <dbReference type="ARBA" id="ARBA00023012"/>
    </source>
</evidence>
<proteinExistence type="predicted"/>
<dbReference type="Proteomes" id="UP000002194">
    <property type="component" value="Chromosome"/>
</dbReference>
<evidence type="ECO:0000256" key="10">
    <source>
        <dbReference type="SAM" id="MobiDB-lite"/>
    </source>
</evidence>
<feature type="coiled-coil region" evidence="9">
    <location>
        <begin position="224"/>
        <end position="251"/>
    </location>
</feature>
<organism evidence="13 14">
    <name type="scientific">Nitratidesulfovibrio vulgaris (strain ATCC 29579 / DSM 644 / CCUG 34227 / NCIMB 8303 / VKM B-1760 / Hildenborough)</name>
    <name type="common">Desulfovibrio vulgaris</name>
    <dbReference type="NCBI Taxonomy" id="882"/>
    <lineage>
        <taxon>Bacteria</taxon>
        <taxon>Pseudomonadati</taxon>
        <taxon>Thermodesulfobacteriota</taxon>
        <taxon>Desulfovibrionia</taxon>
        <taxon>Desulfovibrionales</taxon>
        <taxon>Desulfovibrionaceae</taxon>
        <taxon>Nitratidesulfovibrio</taxon>
    </lineage>
</organism>
<dbReference type="InterPro" id="IPR004358">
    <property type="entry name" value="Sig_transdc_His_kin-like_C"/>
</dbReference>
<feature type="transmembrane region" description="Helical" evidence="11">
    <location>
        <begin position="201"/>
        <end position="224"/>
    </location>
</feature>
<dbReference type="HOGENOM" id="CLU_563520_0_0_7"/>
<dbReference type="Gene3D" id="3.30.565.10">
    <property type="entry name" value="Histidine kinase-like ATPase, C-terminal domain"/>
    <property type="match status" value="1"/>
</dbReference>
<dbReference type="GO" id="GO:0000155">
    <property type="term" value="F:phosphorelay sensor kinase activity"/>
    <property type="evidence" value="ECO:0007669"/>
    <property type="project" value="InterPro"/>
</dbReference>
<dbReference type="STRING" id="882.DVU_3221"/>
<dbReference type="eggNOG" id="COG4191">
    <property type="taxonomic scope" value="Bacteria"/>
</dbReference>
<accession>Q725H5</accession>
<comment type="catalytic activity">
    <reaction evidence="1">
        <text>ATP + protein L-histidine = ADP + protein N-phospho-L-histidine.</text>
        <dbReference type="EC" id="2.7.13.3"/>
    </reaction>
</comment>
<dbReference type="InterPro" id="IPR036097">
    <property type="entry name" value="HisK_dim/P_sf"/>
</dbReference>
<name>Q725H5_NITV2</name>
<dbReference type="PANTHER" id="PTHR43065:SF10">
    <property type="entry name" value="PEROXIDE STRESS-ACTIVATED HISTIDINE KINASE MAK3"/>
    <property type="match status" value="1"/>
</dbReference>
<keyword evidence="11" id="KW-0812">Transmembrane</keyword>
<dbReference type="PANTHER" id="PTHR43065">
    <property type="entry name" value="SENSOR HISTIDINE KINASE"/>
    <property type="match status" value="1"/>
</dbReference>
<feature type="domain" description="Histidine kinase" evidence="12">
    <location>
        <begin position="260"/>
        <end position="500"/>
    </location>
</feature>
<dbReference type="PhylomeDB" id="Q725H5"/>
<dbReference type="SMART" id="SM00387">
    <property type="entry name" value="HATPase_c"/>
    <property type="match status" value="1"/>
</dbReference>
<evidence type="ECO:0000256" key="6">
    <source>
        <dbReference type="ARBA" id="ARBA00022777"/>
    </source>
</evidence>
<gene>
    <name evidence="13" type="ordered locus">DVU_3221</name>
</gene>
<dbReference type="InterPro" id="IPR005467">
    <property type="entry name" value="His_kinase_dom"/>
</dbReference>
<dbReference type="EMBL" id="AE017285">
    <property type="protein sequence ID" value="AAS97691.1"/>
    <property type="molecule type" value="Genomic_DNA"/>
</dbReference>
<evidence type="ECO:0000256" key="7">
    <source>
        <dbReference type="ARBA" id="ARBA00022840"/>
    </source>
</evidence>
<dbReference type="SMART" id="SM00388">
    <property type="entry name" value="HisKA"/>
    <property type="match status" value="1"/>
</dbReference>
<dbReference type="PATRIC" id="fig|882.5.peg.2928"/>
<evidence type="ECO:0000313" key="14">
    <source>
        <dbReference type="Proteomes" id="UP000002194"/>
    </source>
</evidence>
<evidence type="ECO:0000256" key="11">
    <source>
        <dbReference type="SAM" id="Phobius"/>
    </source>
</evidence>
<dbReference type="SMR" id="Q725H5"/>
<dbReference type="SUPFAM" id="SSF47384">
    <property type="entry name" value="Homodimeric domain of signal transducing histidine kinase"/>
    <property type="match status" value="1"/>
</dbReference>
<protein>
    <recommendedName>
        <fullName evidence="2">histidine kinase</fullName>
        <ecNumber evidence="2">2.7.13.3</ecNumber>
    </recommendedName>
</protein>
<dbReference type="Gene3D" id="1.10.287.130">
    <property type="match status" value="1"/>
</dbReference>
<keyword evidence="11" id="KW-1133">Transmembrane helix</keyword>
<dbReference type="GO" id="GO:0005524">
    <property type="term" value="F:ATP binding"/>
    <property type="evidence" value="ECO:0007669"/>
    <property type="project" value="UniProtKB-KW"/>
</dbReference>
<dbReference type="InterPro" id="IPR036890">
    <property type="entry name" value="HATPase_C_sf"/>
</dbReference>
<sequence>MPFSFARALSWVSLVLILTSSIVLSVVISNNARETLLRKQQDFAILLAENLNHQIYRRFTLPTLIGFGRVALRQPVQYERLDQVIQSTIHGLHVARLRIYDHSKVVSYSSDRSELGRTDLAPPDTDEALQGDEPSFDIVPGISFWRVMFLLDQEPGSYMLRTIYPLRIENRQSSLDNDGAVMGVLEFTQDITGDLGTVMRFQWLIVLTSLVSSVVLFALLQMFIRRAERIFAERVQEKQRLERELHQHEKLASMGRVIASIAHEIRNPLGIIRSSAELLLKRAANGGGSGGGGSNGSGGISGSNGSGGSNGNRASNGDAMSRRILEAIYDESMRLSQTVNDFLDYARPRKPREDAVEVGLVLDQVLTFLEPELERRGVTIARDTAADLWTTGDKDLLYRAFYNIMVNGVQAMDGPGGITMQGRALPDDGVVEVSFRDSGPGFDQNTRAKLLDPFFTTKENGTGLGLPIVNSIVTSHGGTLQLDNAPEGGAIVTVRLPAVQNGRTPTQP</sequence>
<dbReference type="CDD" id="cd00075">
    <property type="entry name" value="HATPase"/>
    <property type="match status" value="1"/>
</dbReference>
<evidence type="ECO:0000256" key="9">
    <source>
        <dbReference type="SAM" id="Coils"/>
    </source>
</evidence>
<feature type="region of interest" description="Disordered" evidence="10">
    <location>
        <begin position="287"/>
        <end position="317"/>
    </location>
</feature>
<dbReference type="PROSITE" id="PS50109">
    <property type="entry name" value="HIS_KIN"/>
    <property type="match status" value="1"/>
</dbReference>
<evidence type="ECO:0000313" key="13">
    <source>
        <dbReference type="EMBL" id="AAS97691.1"/>
    </source>
</evidence>
<dbReference type="Pfam" id="PF02518">
    <property type="entry name" value="HATPase_c"/>
    <property type="match status" value="1"/>
</dbReference>
<keyword evidence="9" id="KW-0175">Coiled coil</keyword>
<dbReference type="AlphaFoldDB" id="Q725H5"/>
<dbReference type="SUPFAM" id="SSF55874">
    <property type="entry name" value="ATPase domain of HSP90 chaperone/DNA topoisomerase II/histidine kinase"/>
    <property type="match status" value="1"/>
</dbReference>
<keyword evidence="4 13" id="KW-0808">Transferase</keyword>
<keyword evidence="5" id="KW-0547">Nucleotide-binding</keyword>
<keyword evidence="8" id="KW-0902">Two-component regulatory system</keyword>
<dbReference type="InterPro" id="IPR003661">
    <property type="entry name" value="HisK_dim/P_dom"/>
</dbReference>
<keyword evidence="14" id="KW-1185">Reference proteome</keyword>